<feature type="region of interest" description="Disordered" evidence="5">
    <location>
        <begin position="535"/>
        <end position="554"/>
    </location>
</feature>
<evidence type="ECO:0000256" key="3">
    <source>
        <dbReference type="ARBA" id="ARBA00022729"/>
    </source>
</evidence>
<dbReference type="Pfam" id="PF06321">
    <property type="entry name" value="P_gingi_FimA"/>
    <property type="match status" value="1"/>
</dbReference>
<organism evidence="7 8">
    <name type="scientific">Butyricimonas hominis</name>
    <dbReference type="NCBI Taxonomy" id="2763032"/>
    <lineage>
        <taxon>Bacteria</taxon>
        <taxon>Pseudomonadati</taxon>
        <taxon>Bacteroidota</taxon>
        <taxon>Bacteroidia</taxon>
        <taxon>Bacteroidales</taxon>
        <taxon>Odoribacteraceae</taxon>
        <taxon>Butyricimonas</taxon>
    </lineage>
</organism>
<keyword evidence="8" id="KW-1185">Reference proteome</keyword>
<name>A0ABR7D2H0_9BACT</name>
<reference evidence="7 8" key="1">
    <citation type="submission" date="2020-08" db="EMBL/GenBank/DDBJ databases">
        <title>Genome public.</title>
        <authorList>
            <person name="Liu C."/>
            <person name="Sun Q."/>
        </authorList>
    </citation>
    <scope>NUCLEOTIDE SEQUENCE [LARGE SCALE GENOMIC DNA]</scope>
    <source>
        <strain evidence="7 8">NSJ-56</strain>
    </source>
</reference>
<accession>A0ABR7D2H0</accession>
<dbReference type="Proteomes" id="UP000646484">
    <property type="component" value="Unassembled WGS sequence"/>
</dbReference>
<comment type="caution">
    <text evidence="7">The sequence shown here is derived from an EMBL/GenBank/DDBJ whole genome shotgun (WGS) entry which is preliminary data.</text>
</comment>
<evidence type="ECO:0000313" key="7">
    <source>
        <dbReference type="EMBL" id="MBC5622127.1"/>
    </source>
</evidence>
<gene>
    <name evidence="7" type="ORF">H8S64_13545</name>
</gene>
<dbReference type="InterPro" id="IPR029141">
    <property type="entry name" value="FimA_N"/>
</dbReference>
<keyword evidence="4" id="KW-0281">Fimbrium</keyword>
<proteinExistence type="inferred from homology"/>
<evidence type="ECO:0000256" key="4">
    <source>
        <dbReference type="ARBA" id="ARBA00023263"/>
    </source>
</evidence>
<evidence type="ECO:0000256" key="2">
    <source>
        <dbReference type="ARBA" id="ARBA00006011"/>
    </source>
</evidence>
<sequence>MLILLLAICVACIDEIQTPVNEEAYISIDGIISRAHNGVHDGDSEDYIVNTLRVMAFDAQGDIKSNKLYNIGVSTTVKHPIETGIYNLMFIANEPHNVSVVNALDGVTSRNDFDTISFPASAFTAKEIIPMIQRVDNVEILSGGKIKVDGGSETSLLKLTLNRLGVRLDIILKAKENLSQAFAGLTFSNIPDRVPLSANYNVAQINRNETRTLTPINDGSHFSDEIPSETDIVWQKKVTRIIVPSNYFTPTSAQSNAIKMTVNLEDKYNPDANLRIENNNYTLPANTKLDVIATIKMPLEVNIKASEWNPHWNNWIIDGERKLNVSQIEATITPLNGVRISFSSNMPHVWVAENCYDQNNQPQLTAALFNELVGGWWNNENPTRFTYNYDPTTGIGEGYMDIIIQGSQSGFTVGQINQHKLVLCAGLEKNDNGNLQREITINTNMLFDHGYYNEMVSRTDYVSTFHKHSERGERVISNFRNFTTWNGTEWNDVREFDPNGVETTDHGWFDYQLQWKAKIISGDDFFVISPTPSFDPNLGTDTPDNPERYPVTDGKTEITGYGRTYFRVGMKNQYATGSTNKYGAIEVTVYDYSIQAIATYTIYVRQGETDDYLMRPGDAILDGPMQGAPRSKARKVPVYNLTAPEFKTNPWTTTEYVKLTPSQYTGGPGYANYFTNYPSQAGSHFLGMIPSYKDAAYTAYQRRAYTPFKDIISDWIDKNNGVMNDWEEENYGTIYWGTGTNRADNEVCPPGYHRPIDWSETSRSGEMDTQAALAWSEIRQSLFQNPSSGVVNYSQSGKLNAVWGKVADGFYDRHRTELWGSLAVSNTNANAAYAGTLFYNPNNYASVFFPGAGRRDAGYEYDIIEESGKLMYTGGAGYYWTTAMAPIAGVVEHGSSILFVSGPLWDKSVAFMGLSANTYGLSVRCFVTEYISVR</sequence>
<keyword evidence="3" id="KW-0732">Signal</keyword>
<evidence type="ECO:0000259" key="6">
    <source>
        <dbReference type="Pfam" id="PF06321"/>
    </source>
</evidence>
<comment type="similarity">
    <text evidence="2">Belongs to the bacteroidetes fimbrillin superfamily. FimA/Mfa1 family.</text>
</comment>
<evidence type="ECO:0000256" key="5">
    <source>
        <dbReference type="SAM" id="MobiDB-lite"/>
    </source>
</evidence>
<feature type="domain" description="Major fimbrial subunit protein N-terminal" evidence="6">
    <location>
        <begin position="33"/>
        <end position="145"/>
    </location>
</feature>
<comment type="subcellular location">
    <subcellularLocation>
        <location evidence="1">Fimbrium</location>
    </subcellularLocation>
</comment>
<dbReference type="EMBL" id="JACOOH010000005">
    <property type="protein sequence ID" value="MBC5622127.1"/>
    <property type="molecule type" value="Genomic_DNA"/>
</dbReference>
<protein>
    <recommendedName>
        <fullName evidence="6">Major fimbrial subunit protein N-terminal domain-containing protein</fullName>
    </recommendedName>
</protein>
<dbReference type="RefSeq" id="WP_186976607.1">
    <property type="nucleotide sequence ID" value="NZ_JACOOH010000005.1"/>
</dbReference>
<evidence type="ECO:0000256" key="1">
    <source>
        <dbReference type="ARBA" id="ARBA00004561"/>
    </source>
</evidence>
<evidence type="ECO:0000313" key="8">
    <source>
        <dbReference type="Proteomes" id="UP000646484"/>
    </source>
</evidence>